<dbReference type="Gene3D" id="1.10.260.40">
    <property type="entry name" value="lambda repressor-like DNA-binding domains"/>
    <property type="match status" value="1"/>
</dbReference>
<dbReference type="PROSITE" id="PS50943">
    <property type="entry name" value="HTH_CROC1"/>
    <property type="match status" value="1"/>
</dbReference>
<comment type="caution">
    <text evidence="3">The sequence shown here is derived from an EMBL/GenBank/DDBJ whole genome shotgun (WGS) entry which is preliminary data.</text>
</comment>
<proteinExistence type="predicted"/>
<feature type="region of interest" description="Disordered" evidence="1">
    <location>
        <begin position="1"/>
        <end position="21"/>
    </location>
</feature>
<keyword evidence="4" id="KW-1185">Reference proteome</keyword>
<feature type="compositionally biased region" description="Basic and acidic residues" evidence="1">
    <location>
        <begin position="1"/>
        <end position="10"/>
    </location>
</feature>
<accession>A0A3E0WSJ4</accession>
<protein>
    <recommendedName>
        <fullName evidence="2">HTH cro/C1-type domain-containing protein</fullName>
    </recommendedName>
</protein>
<dbReference type="CDD" id="cd00093">
    <property type="entry name" value="HTH_XRE"/>
    <property type="match status" value="1"/>
</dbReference>
<dbReference type="EMBL" id="NFZW01000013">
    <property type="protein sequence ID" value="RFA35163.1"/>
    <property type="molecule type" value="Genomic_DNA"/>
</dbReference>
<name>A0A3E0WSJ4_9GAMM</name>
<evidence type="ECO:0000256" key="1">
    <source>
        <dbReference type="SAM" id="MobiDB-lite"/>
    </source>
</evidence>
<sequence>MKEITHETPLRRVRRESGQTLKSVADSVDYDVGNLSRVERNLQKAPADLAERLSRHFEGRISELQILYPDRYMPPVSDSSTNSLAEGARAQ</sequence>
<evidence type="ECO:0000313" key="3">
    <source>
        <dbReference type="EMBL" id="RFA35163.1"/>
    </source>
</evidence>
<reference evidence="4" key="1">
    <citation type="submission" date="2017-05" db="EMBL/GenBank/DDBJ databases">
        <authorList>
            <person name="Sharma S."/>
            <person name="Sidhu C."/>
            <person name="Pinnaka A.K."/>
        </authorList>
    </citation>
    <scope>NUCLEOTIDE SEQUENCE [LARGE SCALE GENOMIC DNA]</scope>
    <source>
        <strain evidence="4">AK93</strain>
    </source>
</reference>
<dbReference type="SMART" id="SM00530">
    <property type="entry name" value="HTH_XRE"/>
    <property type="match status" value="1"/>
</dbReference>
<evidence type="ECO:0000313" key="4">
    <source>
        <dbReference type="Proteomes" id="UP000256763"/>
    </source>
</evidence>
<feature type="domain" description="HTH cro/C1-type" evidence="2">
    <location>
        <begin position="10"/>
        <end position="64"/>
    </location>
</feature>
<dbReference type="SUPFAM" id="SSF47413">
    <property type="entry name" value="lambda repressor-like DNA-binding domains"/>
    <property type="match status" value="1"/>
</dbReference>
<dbReference type="InterPro" id="IPR010982">
    <property type="entry name" value="Lambda_DNA-bd_dom_sf"/>
</dbReference>
<organism evidence="3 4">
    <name type="scientific">Alkalilimnicola ehrlichii</name>
    <dbReference type="NCBI Taxonomy" id="351052"/>
    <lineage>
        <taxon>Bacteria</taxon>
        <taxon>Pseudomonadati</taxon>
        <taxon>Pseudomonadota</taxon>
        <taxon>Gammaproteobacteria</taxon>
        <taxon>Chromatiales</taxon>
        <taxon>Ectothiorhodospiraceae</taxon>
        <taxon>Alkalilimnicola</taxon>
    </lineage>
</organism>
<dbReference type="InterPro" id="IPR001387">
    <property type="entry name" value="Cro/C1-type_HTH"/>
</dbReference>
<dbReference type="OrthoDB" id="6990178at2"/>
<evidence type="ECO:0000259" key="2">
    <source>
        <dbReference type="PROSITE" id="PS50943"/>
    </source>
</evidence>
<dbReference type="GO" id="GO:0003677">
    <property type="term" value="F:DNA binding"/>
    <property type="evidence" value="ECO:0007669"/>
    <property type="project" value="InterPro"/>
</dbReference>
<gene>
    <name evidence="3" type="ORF">CAL65_13750</name>
</gene>
<feature type="region of interest" description="Disordered" evidence="1">
    <location>
        <begin position="72"/>
        <end position="91"/>
    </location>
</feature>
<dbReference type="Proteomes" id="UP000256763">
    <property type="component" value="Unassembled WGS sequence"/>
</dbReference>
<dbReference type="AlphaFoldDB" id="A0A3E0WSJ4"/>